<keyword evidence="5" id="KW-1185">Reference proteome</keyword>
<dbReference type="EMBL" id="QRCT01000016">
    <property type="protein sequence ID" value="RDU23933.1"/>
    <property type="molecule type" value="Genomic_DNA"/>
</dbReference>
<dbReference type="PANTHER" id="PTHR43673:SF10">
    <property type="entry name" value="NADH DEHYDROGENASE_NAD(P)H NITROREDUCTASE XCC3605-RELATED"/>
    <property type="match status" value="1"/>
</dbReference>
<comment type="caution">
    <text evidence="4">The sequence shown here is derived from an EMBL/GenBank/DDBJ whole genome shotgun (WGS) entry which is preliminary data.</text>
</comment>
<keyword evidence="2" id="KW-0560">Oxidoreductase</keyword>
<name>A0A371AWK0_9FIRM</name>
<organism evidence="4 5">
    <name type="scientific">Anaerosacchariphilus polymeriproducens</name>
    <dbReference type="NCBI Taxonomy" id="1812858"/>
    <lineage>
        <taxon>Bacteria</taxon>
        <taxon>Bacillati</taxon>
        <taxon>Bacillota</taxon>
        <taxon>Clostridia</taxon>
        <taxon>Lachnospirales</taxon>
        <taxon>Lachnospiraceae</taxon>
        <taxon>Anaerosacchariphilus</taxon>
    </lineage>
</organism>
<comment type="similarity">
    <text evidence="1">Belongs to the nitroreductase family.</text>
</comment>
<dbReference type="Pfam" id="PF14512">
    <property type="entry name" value="TM1586_NiRdase"/>
    <property type="match status" value="1"/>
</dbReference>
<dbReference type="Gene3D" id="3.40.109.30">
    <property type="entry name" value="putative nitroreductase (tm1586), domain 2"/>
    <property type="match status" value="1"/>
</dbReference>
<protein>
    <submittedName>
        <fullName evidence="4">Nitroreductase</fullName>
    </submittedName>
</protein>
<sequence length="253" mass="29431">MTLFETIYNRQSVRKYIMEDLSEEKLESIRRYNEEIIPLYPEIKTRMEIVSYKERKNKMNGIFALKAPYYLLFYSEKKDGDLLNAGYMLEQMVLYLAMKGLGSCYLANMKSKIDSVGNRLIIMLAFGKPEGKIGRSEKEAKRLTLDKLCVFKEDVNRSFLTMLEAARLAPSSFNRQPWRFVVYNKRMHMFCKRPLLPIKYTQDISKIDMGIALAHIAIAADDLWVDIQIKHLENLASIPIANNEYIASITLEN</sequence>
<evidence type="ECO:0000313" key="4">
    <source>
        <dbReference type="EMBL" id="RDU23933.1"/>
    </source>
</evidence>
<evidence type="ECO:0000259" key="3">
    <source>
        <dbReference type="Pfam" id="PF14512"/>
    </source>
</evidence>
<evidence type="ECO:0000313" key="5">
    <source>
        <dbReference type="Proteomes" id="UP000255036"/>
    </source>
</evidence>
<proteinExistence type="inferred from homology"/>
<dbReference type="SUPFAM" id="SSF55469">
    <property type="entry name" value="FMN-dependent nitroreductase-like"/>
    <property type="match status" value="1"/>
</dbReference>
<dbReference type="OrthoDB" id="9814075at2"/>
<gene>
    <name evidence="4" type="ORF">DWV06_06470</name>
</gene>
<dbReference type="GO" id="GO:0016491">
    <property type="term" value="F:oxidoreductase activity"/>
    <property type="evidence" value="ECO:0007669"/>
    <property type="project" value="UniProtKB-KW"/>
</dbReference>
<dbReference type="AlphaFoldDB" id="A0A371AWK0"/>
<reference evidence="4 5" key="1">
    <citation type="submission" date="2018-07" db="EMBL/GenBank/DDBJ databases">
        <title>Anaerosacharophilus polymeroproducens gen. nov. sp. nov., an anaerobic bacterium isolated from salt field.</title>
        <authorList>
            <person name="Kim W."/>
            <person name="Yang S.-H."/>
            <person name="Oh J."/>
            <person name="Lee J.-H."/>
            <person name="Kwon K.K."/>
        </authorList>
    </citation>
    <scope>NUCLEOTIDE SEQUENCE [LARGE SCALE GENOMIC DNA]</scope>
    <source>
        <strain evidence="4 5">MCWD5</strain>
    </source>
</reference>
<dbReference type="Proteomes" id="UP000255036">
    <property type="component" value="Unassembled WGS sequence"/>
</dbReference>
<evidence type="ECO:0000256" key="1">
    <source>
        <dbReference type="ARBA" id="ARBA00007118"/>
    </source>
</evidence>
<dbReference type="InterPro" id="IPR000415">
    <property type="entry name" value="Nitroreductase-like"/>
</dbReference>
<dbReference type="PANTHER" id="PTHR43673">
    <property type="entry name" value="NAD(P)H NITROREDUCTASE YDGI-RELATED"/>
    <property type="match status" value="1"/>
</dbReference>
<dbReference type="InterPro" id="IPR029478">
    <property type="entry name" value="TM1586_NiRdase"/>
</dbReference>
<evidence type="ECO:0000256" key="2">
    <source>
        <dbReference type="ARBA" id="ARBA00023002"/>
    </source>
</evidence>
<dbReference type="RefSeq" id="WP_115481366.1">
    <property type="nucleotide sequence ID" value="NZ_QRCT01000016.1"/>
</dbReference>
<accession>A0A371AWK0</accession>
<feature type="domain" description="Putative nitroreductase TM1586" evidence="3">
    <location>
        <begin position="3"/>
        <end position="220"/>
    </location>
</feature>
<dbReference type="Gene3D" id="3.40.109.10">
    <property type="entry name" value="NADH Oxidase"/>
    <property type="match status" value="1"/>
</dbReference>